<evidence type="ECO:0000256" key="1">
    <source>
        <dbReference type="SAM" id="MobiDB-lite"/>
    </source>
</evidence>
<dbReference type="InterPro" id="IPR023346">
    <property type="entry name" value="Lysozyme-like_dom_sf"/>
</dbReference>
<feature type="compositionally biased region" description="Polar residues" evidence="1">
    <location>
        <begin position="1"/>
        <end position="12"/>
    </location>
</feature>
<keyword evidence="2" id="KW-0472">Membrane</keyword>
<dbReference type="SUPFAM" id="SSF53955">
    <property type="entry name" value="Lysozyme-like"/>
    <property type="match status" value="1"/>
</dbReference>
<dbReference type="Proteomes" id="UP001260072">
    <property type="component" value="Unassembled WGS sequence"/>
</dbReference>
<feature type="transmembrane region" description="Helical" evidence="2">
    <location>
        <begin position="35"/>
        <end position="55"/>
    </location>
</feature>
<dbReference type="RefSeq" id="WP_310521768.1">
    <property type="nucleotide sequence ID" value="NZ_BAABBS010000002.1"/>
</dbReference>
<dbReference type="PROSITE" id="PS51318">
    <property type="entry name" value="TAT"/>
    <property type="match status" value="1"/>
</dbReference>
<evidence type="ECO:0000256" key="2">
    <source>
        <dbReference type="SAM" id="Phobius"/>
    </source>
</evidence>
<feature type="region of interest" description="Disordered" evidence="1">
    <location>
        <begin position="181"/>
        <end position="204"/>
    </location>
</feature>
<comment type="caution">
    <text evidence="3">The sequence shown here is derived from an EMBL/GenBank/DDBJ whole genome shotgun (WGS) entry which is preliminary data.</text>
</comment>
<evidence type="ECO:0000313" key="3">
    <source>
        <dbReference type="EMBL" id="MDR5693504.1"/>
    </source>
</evidence>
<dbReference type="InterPro" id="IPR006311">
    <property type="entry name" value="TAT_signal"/>
</dbReference>
<evidence type="ECO:0000313" key="4">
    <source>
        <dbReference type="Proteomes" id="UP001260072"/>
    </source>
</evidence>
<accession>A0ABU1FP15</accession>
<keyword evidence="2" id="KW-0812">Transmembrane</keyword>
<evidence type="ECO:0008006" key="5">
    <source>
        <dbReference type="Google" id="ProtNLM"/>
    </source>
</evidence>
<sequence>MRNETTSPNAPQHPTPEDLAATRTRVRRTRRNRRTLLASGAVVAVGALVGSGFALQGAVADEHARIAETAALAEAHNRGIEQLDAHGGILQAQAVKSAEDTLTVAGDTLAAAEGKADAAELASTVATLEHYTYLAPERVFELVDVATAHADEVKADIAAFDKAAAEKAAAEKAAAEKAAAEKAAAEAQAEPSTPSYPSGPANPSGAQAIARDLMSSMYGWGDDQFGCLVDLWNKESGWNVYATNPSSGAYGIPQALPGDKMATAGADWQTSAATQIKWGLGYISGRYGTPCGAWSHSVSVGWY</sequence>
<name>A0ABU1FP15_9MICO</name>
<reference evidence="4" key="1">
    <citation type="submission" date="2023-07" db="EMBL/GenBank/DDBJ databases">
        <title>Description of three actinobacteria isolated from air of manufacturing shop in a pharmaceutical factory.</title>
        <authorList>
            <person name="Zhang D.-F."/>
        </authorList>
    </citation>
    <scope>NUCLEOTIDE SEQUENCE [LARGE SCALE GENOMIC DNA]</scope>
    <source>
        <strain evidence="4">CCTCC AB 2011122</strain>
    </source>
</reference>
<feature type="region of interest" description="Disordered" evidence="1">
    <location>
        <begin position="1"/>
        <end position="31"/>
    </location>
</feature>
<keyword evidence="4" id="KW-1185">Reference proteome</keyword>
<organism evidence="3 4">
    <name type="scientific">Agromyces indicus</name>
    <dbReference type="NCBI Taxonomy" id="758919"/>
    <lineage>
        <taxon>Bacteria</taxon>
        <taxon>Bacillati</taxon>
        <taxon>Actinomycetota</taxon>
        <taxon>Actinomycetes</taxon>
        <taxon>Micrococcales</taxon>
        <taxon>Microbacteriaceae</taxon>
        <taxon>Agromyces</taxon>
    </lineage>
</organism>
<gene>
    <name evidence="3" type="ORF">RH861_15620</name>
</gene>
<protein>
    <recommendedName>
        <fullName evidence="5">Lytic transglycosylase domain-containing protein</fullName>
    </recommendedName>
</protein>
<dbReference type="EMBL" id="JAVKGS010000005">
    <property type="protein sequence ID" value="MDR5693504.1"/>
    <property type="molecule type" value="Genomic_DNA"/>
</dbReference>
<keyword evidence="2" id="KW-1133">Transmembrane helix</keyword>
<proteinExistence type="predicted"/>